<name>A0ABS6N9D6_9RHOB</name>
<dbReference type="InterPro" id="IPR003594">
    <property type="entry name" value="HATPase_dom"/>
</dbReference>
<accession>A0ABS6N9D6</accession>
<dbReference type="EMBL" id="JAHRWL010000001">
    <property type="protein sequence ID" value="MBV2360165.1"/>
    <property type="molecule type" value="Genomic_DNA"/>
</dbReference>
<dbReference type="GO" id="GO:0005524">
    <property type="term" value="F:ATP binding"/>
    <property type="evidence" value="ECO:0007669"/>
    <property type="project" value="UniProtKB-KW"/>
</dbReference>
<evidence type="ECO:0000313" key="3">
    <source>
        <dbReference type="Proteomes" id="UP001166293"/>
    </source>
</evidence>
<evidence type="ECO:0000259" key="1">
    <source>
        <dbReference type="Pfam" id="PF13581"/>
    </source>
</evidence>
<feature type="domain" description="Histidine kinase/HSP90-like ATPase" evidence="1">
    <location>
        <begin position="10"/>
        <end position="133"/>
    </location>
</feature>
<comment type="caution">
    <text evidence="2">The sequence shown here is derived from an EMBL/GenBank/DDBJ whole genome shotgun (WGS) entry which is preliminary data.</text>
</comment>
<protein>
    <submittedName>
        <fullName evidence="2">ATP-binding protein</fullName>
    </submittedName>
</protein>
<keyword evidence="2" id="KW-0067">ATP-binding</keyword>
<keyword evidence="2" id="KW-0547">Nucleotide-binding</keyword>
<reference evidence="2" key="1">
    <citation type="submission" date="2021-06" db="EMBL/GenBank/DDBJ databases">
        <title>Thalassococcus sp. CAU 1522 isolated from sea sand, Republic of Korea.</title>
        <authorList>
            <person name="Kim W."/>
        </authorList>
    </citation>
    <scope>NUCLEOTIDE SEQUENCE</scope>
    <source>
        <strain evidence="2">CAU 1522</strain>
    </source>
</reference>
<dbReference type="PANTHER" id="PTHR35526">
    <property type="entry name" value="ANTI-SIGMA-F FACTOR RSBW-RELATED"/>
    <property type="match status" value="1"/>
</dbReference>
<dbReference type="Proteomes" id="UP001166293">
    <property type="component" value="Unassembled WGS sequence"/>
</dbReference>
<dbReference type="Pfam" id="PF13581">
    <property type="entry name" value="HATPase_c_2"/>
    <property type="match status" value="1"/>
</dbReference>
<proteinExistence type="predicted"/>
<dbReference type="PANTHER" id="PTHR35526:SF3">
    <property type="entry name" value="ANTI-SIGMA-F FACTOR RSBW"/>
    <property type="match status" value="1"/>
</dbReference>
<dbReference type="RefSeq" id="WP_217777932.1">
    <property type="nucleotide sequence ID" value="NZ_JAHRWL010000001.1"/>
</dbReference>
<gene>
    <name evidence="2" type="ORF">KUH32_10300</name>
</gene>
<dbReference type="InterPro" id="IPR050267">
    <property type="entry name" value="Anti-sigma-factor_SerPK"/>
</dbReference>
<dbReference type="CDD" id="cd16936">
    <property type="entry name" value="HATPase_RsbW-like"/>
    <property type="match status" value="1"/>
</dbReference>
<sequence length="143" mass="15512">MSLRLSVGDTPGDVRRALADMRGAMLACGCPVSVCDRLEIVLAEALNNVVEHALSGCESGTISLLLRCRDGRVRAELRDRGTALPDRRIPDAVLPDPNVPIAELPEGGFGWFLIRALTDNVEYTRCDGENRLLLELALDSGRV</sequence>
<organism evidence="2 3">
    <name type="scientific">Thalassococcus arenae</name>
    <dbReference type="NCBI Taxonomy" id="2851652"/>
    <lineage>
        <taxon>Bacteria</taxon>
        <taxon>Pseudomonadati</taxon>
        <taxon>Pseudomonadota</taxon>
        <taxon>Alphaproteobacteria</taxon>
        <taxon>Rhodobacterales</taxon>
        <taxon>Roseobacteraceae</taxon>
        <taxon>Thalassococcus</taxon>
    </lineage>
</organism>
<keyword evidence="3" id="KW-1185">Reference proteome</keyword>
<evidence type="ECO:0000313" key="2">
    <source>
        <dbReference type="EMBL" id="MBV2360165.1"/>
    </source>
</evidence>